<evidence type="ECO:0000256" key="1">
    <source>
        <dbReference type="SAM" id="Coils"/>
    </source>
</evidence>
<evidence type="ECO:0000256" key="2">
    <source>
        <dbReference type="SAM" id="Phobius"/>
    </source>
</evidence>
<accession>A0A0M8M9Z8</accession>
<feature type="domain" description="Signal transduction histidine kinase internal region" evidence="3">
    <location>
        <begin position="182"/>
        <end position="259"/>
    </location>
</feature>
<dbReference type="EMBL" id="LIYD01000005">
    <property type="protein sequence ID" value="KOS05665.1"/>
    <property type="molecule type" value="Genomic_DNA"/>
</dbReference>
<feature type="transmembrane region" description="Helical" evidence="2">
    <location>
        <begin position="131"/>
        <end position="155"/>
    </location>
</feature>
<protein>
    <recommendedName>
        <fullName evidence="3">Signal transduction histidine kinase internal region domain-containing protein</fullName>
    </recommendedName>
</protein>
<dbReference type="OrthoDB" id="9809908at2"/>
<dbReference type="InterPro" id="IPR050640">
    <property type="entry name" value="Bact_2-comp_sensor_kinase"/>
</dbReference>
<feature type="coiled-coil region" evidence="1">
    <location>
        <begin position="163"/>
        <end position="190"/>
    </location>
</feature>
<comment type="caution">
    <text evidence="4">The sequence shown here is derived from an EMBL/GenBank/DDBJ whole genome shotgun (WGS) entry which is preliminary data.</text>
</comment>
<dbReference type="GO" id="GO:0016020">
    <property type="term" value="C:membrane"/>
    <property type="evidence" value="ECO:0007669"/>
    <property type="project" value="InterPro"/>
</dbReference>
<evidence type="ECO:0000313" key="4">
    <source>
        <dbReference type="EMBL" id="KOS05665.1"/>
    </source>
</evidence>
<keyword evidence="1" id="KW-0175">Coiled coil</keyword>
<dbReference type="GO" id="GO:0000155">
    <property type="term" value="F:phosphorelay sensor kinase activity"/>
    <property type="evidence" value="ECO:0007669"/>
    <property type="project" value="InterPro"/>
</dbReference>
<proteinExistence type="predicted"/>
<dbReference type="RefSeq" id="WP_054406873.1">
    <property type="nucleotide sequence ID" value="NZ_FOYA01000003.1"/>
</dbReference>
<evidence type="ECO:0000313" key="5">
    <source>
        <dbReference type="Proteomes" id="UP000037755"/>
    </source>
</evidence>
<dbReference type="STRING" id="1202724.AM493_06175"/>
<feature type="transmembrane region" description="Helical" evidence="2">
    <location>
        <begin position="16"/>
        <end position="35"/>
    </location>
</feature>
<keyword evidence="2" id="KW-1133">Transmembrane helix</keyword>
<dbReference type="Proteomes" id="UP000037755">
    <property type="component" value="Unassembled WGS sequence"/>
</dbReference>
<feature type="transmembrane region" description="Helical" evidence="2">
    <location>
        <begin position="55"/>
        <end position="74"/>
    </location>
</feature>
<dbReference type="PANTHER" id="PTHR34220:SF7">
    <property type="entry name" value="SENSOR HISTIDINE KINASE YPDA"/>
    <property type="match status" value="1"/>
</dbReference>
<sequence length="364" mass="41582">MIDDVNKYVVKKWRRVLFTLLSLLLYYFISFLLHPTSRYWQVFFTQSIPEMLFDISLTLLFCITISWFSIMINTRLNKLLPWTEKTFKRAIAQSLLQITGVLVVIFFQVMIGSLFYDTDCESDPLCNFQDVWSWITGSIVIGLVISSINTGSYVIESWKKAAFEAAEEKLKAADMKRAITEAELNALKLQIDPHFVFNNLSVLSELILKDQQLGYEFSENFSKVYRYLLVNSKKDLTVLSEELKFVQAYIFLLQNRIGEGVSFTVDIKNNALLHSLPPLTLQLLIENALKHNQTTKANPLKINVYSKSATELVVENTTIPIHGDVNSSGTGLKNIIGRYTLLGLQPPLIVKTDKMFKVVITLKP</sequence>
<keyword evidence="5" id="KW-1185">Reference proteome</keyword>
<keyword evidence="2" id="KW-0472">Membrane</keyword>
<dbReference type="Pfam" id="PF06580">
    <property type="entry name" value="His_kinase"/>
    <property type="match status" value="1"/>
</dbReference>
<dbReference type="PANTHER" id="PTHR34220">
    <property type="entry name" value="SENSOR HISTIDINE KINASE YPDA"/>
    <property type="match status" value="1"/>
</dbReference>
<organism evidence="4 5">
    <name type="scientific">Flavobacterium akiainvivens</name>
    <dbReference type="NCBI Taxonomy" id="1202724"/>
    <lineage>
        <taxon>Bacteria</taxon>
        <taxon>Pseudomonadati</taxon>
        <taxon>Bacteroidota</taxon>
        <taxon>Flavobacteriia</taxon>
        <taxon>Flavobacteriales</taxon>
        <taxon>Flavobacteriaceae</taxon>
        <taxon>Flavobacterium</taxon>
    </lineage>
</organism>
<gene>
    <name evidence="4" type="ORF">AM493_06175</name>
</gene>
<dbReference type="AlphaFoldDB" id="A0A0M8M9Z8"/>
<dbReference type="InterPro" id="IPR010559">
    <property type="entry name" value="Sig_transdc_His_kin_internal"/>
</dbReference>
<keyword evidence="2" id="KW-0812">Transmembrane</keyword>
<reference evidence="4 5" key="1">
    <citation type="submission" date="2015-08" db="EMBL/GenBank/DDBJ databases">
        <title>Whole genome sequence of Flavobacterium akiainvivens IK-1T, from decaying Wikstroemia oahuensis, an endemic Hawaiian shrub.</title>
        <authorList>
            <person name="Wan X."/>
            <person name="Hou S."/>
            <person name="Saito J."/>
            <person name="Donachie S."/>
        </authorList>
    </citation>
    <scope>NUCLEOTIDE SEQUENCE [LARGE SCALE GENOMIC DNA]</scope>
    <source>
        <strain evidence="4 5">IK-1</strain>
    </source>
</reference>
<feature type="transmembrane region" description="Helical" evidence="2">
    <location>
        <begin position="95"/>
        <end position="116"/>
    </location>
</feature>
<evidence type="ECO:0000259" key="3">
    <source>
        <dbReference type="Pfam" id="PF06580"/>
    </source>
</evidence>
<dbReference type="PATRIC" id="fig|1202724.3.peg.1281"/>
<name>A0A0M8M9Z8_9FLAO</name>